<dbReference type="PANTHER" id="PTHR46889">
    <property type="entry name" value="TRANSPOSASE INSF FOR INSERTION SEQUENCE IS3B-RELATED"/>
    <property type="match status" value="1"/>
</dbReference>
<dbReference type="SUPFAM" id="SSF53098">
    <property type="entry name" value="Ribonuclease H-like"/>
    <property type="match status" value="1"/>
</dbReference>
<dbReference type="InterPro" id="IPR025948">
    <property type="entry name" value="HTH-like_dom"/>
</dbReference>
<dbReference type="InterPro" id="IPR001584">
    <property type="entry name" value="Integrase_cat-core"/>
</dbReference>
<evidence type="ECO:0000259" key="1">
    <source>
        <dbReference type="PROSITE" id="PS50994"/>
    </source>
</evidence>
<feature type="domain" description="Integrase catalytic" evidence="1">
    <location>
        <begin position="115"/>
        <end position="283"/>
    </location>
</feature>
<dbReference type="InterPro" id="IPR012337">
    <property type="entry name" value="RNaseH-like_sf"/>
</dbReference>
<keyword evidence="3" id="KW-1185">Reference proteome</keyword>
<dbReference type="PROSITE" id="PS50994">
    <property type="entry name" value="INTEGRASE"/>
    <property type="match status" value="1"/>
</dbReference>
<dbReference type="NCBIfam" id="NF033516">
    <property type="entry name" value="transpos_IS3"/>
    <property type="match status" value="1"/>
</dbReference>
<dbReference type="Pfam" id="PF13333">
    <property type="entry name" value="rve_2"/>
    <property type="match status" value="1"/>
</dbReference>
<dbReference type="InterPro" id="IPR036397">
    <property type="entry name" value="RNaseH_sf"/>
</dbReference>
<proteinExistence type="predicted"/>
<accession>A0ABT8RLI2</accession>
<gene>
    <name evidence="2" type="ORF">Q0590_37330</name>
</gene>
<dbReference type="RefSeq" id="WP_302042784.1">
    <property type="nucleotide sequence ID" value="NZ_JAUKPO010000163.1"/>
</dbReference>
<evidence type="ECO:0000313" key="2">
    <source>
        <dbReference type="EMBL" id="MDO1451992.1"/>
    </source>
</evidence>
<sequence>MKRHHSMFAIEKMCKVFKVSKSGYYYWLNRKPSVRQVDEQQALKLIKEIHEASKSRYGSPKITYELKKKGVSISRPRVARIMRKARIRSIVDKRFRICTTDSNHNYPVAKNLLNRDFAPENIGKAWVSDLTYIKTIEGWLYLTVIVDLADRKVVGWSLSQTMKTSDTVIPAWKMAITNRPITTNLIFHSDRGVQYACYEFRDVLKIHPLVMQSMSRKANCWDNAVAESFFRTLKTELIHPMEVKSIAKTKIEVFEFIEIWYNRKRIHASLGYLTPIEYEAKLNSYKNAA</sequence>
<reference evidence="2" key="1">
    <citation type="submission" date="2023-07" db="EMBL/GenBank/DDBJ databases">
        <title>The genome sequence of Rhodocytophaga aerolata KACC 12507.</title>
        <authorList>
            <person name="Zhang X."/>
        </authorList>
    </citation>
    <scope>NUCLEOTIDE SEQUENCE</scope>
    <source>
        <strain evidence="2">KACC 12507</strain>
    </source>
</reference>
<dbReference type="EMBL" id="JAUKPO010000163">
    <property type="protein sequence ID" value="MDO1451992.1"/>
    <property type="molecule type" value="Genomic_DNA"/>
</dbReference>
<dbReference type="Gene3D" id="3.30.420.10">
    <property type="entry name" value="Ribonuclease H-like superfamily/Ribonuclease H"/>
    <property type="match status" value="1"/>
</dbReference>
<dbReference type="PANTHER" id="PTHR46889:SF4">
    <property type="entry name" value="TRANSPOSASE INSO FOR INSERTION SEQUENCE ELEMENT IS911B-RELATED"/>
    <property type="match status" value="1"/>
</dbReference>
<dbReference type="Pfam" id="PF13276">
    <property type="entry name" value="HTH_21"/>
    <property type="match status" value="1"/>
</dbReference>
<name>A0ABT8RLI2_9BACT</name>
<dbReference type="InterPro" id="IPR048020">
    <property type="entry name" value="Transpos_IS3"/>
</dbReference>
<dbReference type="InterPro" id="IPR050900">
    <property type="entry name" value="Transposase_IS3/IS150/IS904"/>
</dbReference>
<dbReference type="Pfam" id="PF00665">
    <property type="entry name" value="rve"/>
    <property type="match status" value="1"/>
</dbReference>
<evidence type="ECO:0000313" key="3">
    <source>
        <dbReference type="Proteomes" id="UP001168528"/>
    </source>
</evidence>
<protein>
    <submittedName>
        <fullName evidence="2">IS3 family transposase</fullName>
    </submittedName>
</protein>
<dbReference type="Proteomes" id="UP001168528">
    <property type="component" value="Unassembled WGS sequence"/>
</dbReference>
<comment type="caution">
    <text evidence="2">The sequence shown here is derived from an EMBL/GenBank/DDBJ whole genome shotgun (WGS) entry which is preliminary data.</text>
</comment>
<organism evidence="2 3">
    <name type="scientific">Rhodocytophaga aerolata</name>
    <dbReference type="NCBI Taxonomy" id="455078"/>
    <lineage>
        <taxon>Bacteria</taxon>
        <taxon>Pseudomonadati</taxon>
        <taxon>Bacteroidota</taxon>
        <taxon>Cytophagia</taxon>
        <taxon>Cytophagales</taxon>
        <taxon>Rhodocytophagaceae</taxon>
        <taxon>Rhodocytophaga</taxon>
    </lineage>
</organism>